<evidence type="ECO:0000313" key="2">
    <source>
        <dbReference type="Proteomes" id="UP000319817"/>
    </source>
</evidence>
<name>A0A517NVZ5_9BACT</name>
<organism evidence="1 2">
    <name type="scientific">Stieleria marina</name>
    <dbReference type="NCBI Taxonomy" id="1930275"/>
    <lineage>
        <taxon>Bacteria</taxon>
        <taxon>Pseudomonadati</taxon>
        <taxon>Planctomycetota</taxon>
        <taxon>Planctomycetia</taxon>
        <taxon>Pirellulales</taxon>
        <taxon>Pirellulaceae</taxon>
        <taxon>Stieleria</taxon>
    </lineage>
</organism>
<reference evidence="1 2" key="1">
    <citation type="submission" date="2019-02" db="EMBL/GenBank/DDBJ databases">
        <title>Deep-cultivation of Planctomycetes and their phenomic and genomic characterization uncovers novel biology.</title>
        <authorList>
            <person name="Wiegand S."/>
            <person name="Jogler M."/>
            <person name="Boedeker C."/>
            <person name="Pinto D."/>
            <person name="Vollmers J."/>
            <person name="Rivas-Marin E."/>
            <person name="Kohn T."/>
            <person name="Peeters S.H."/>
            <person name="Heuer A."/>
            <person name="Rast P."/>
            <person name="Oberbeckmann S."/>
            <person name="Bunk B."/>
            <person name="Jeske O."/>
            <person name="Meyerdierks A."/>
            <person name="Storesund J.E."/>
            <person name="Kallscheuer N."/>
            <person name="Luecker S."/>
            <person name="Lage O.M."/>
            <person name="Pohl T."/>
            <person name="Merkel B.J."/>
            <person name="Hornburger P."/>
            <person name="Mueller R.-W."/>
            <person name="Bruemmer F."/>
            <person name="Labrenz M."/>
            <person name="Spormann A.M."/>
            <person name="Op den Camp H."/>
            <person name="Overmann J."/>
            <person name="Amann R."/>
            <person name="Jetten M.S.M."/>
            <person name="Mascher T."/>
            <person name="Medema M.H."/>
            <person name="Devos D.P."/>
            <person name="Kaster A.-K."/>
            <person name="Ovreas L."/>
            <person name="Rohde M."/>
            <person name="Galperin M.Y."/>
            <person name="Jogler C."/>
        </authorList>
    </citation>
    <scope>NUCLEOTIDE SEQUENCE [LARGE SCALE GENOMIC DNA]</scope>
    <source>
        <strain evidence="1 2">K23_9</strain>
    </source>
</reference>
<proteinExistence type="predicted"/>
<dbReference type="EMBL" id="CP036526">
    <property type="protein sequence ID" value="QDT11294.1"/>
    <property type="molecule type" value="Genomic_DNA"/>
</dbReference>
<accession>A0A517NVZ5</accession>
<dbReference type="AlphaFoldDB" id="A0A517NVZ5"/>
<sequence>MLSFTNDFVDMLAAAIVARMPQPEPKPKPTTRLVDGAELARQLCVSLSFIEKLRGNGTIPSILIRSSRRYDVDEVIAALKERN</sequence>
<gene>
    <name evidence="1" type="ORF">K239x_32890</name>
</gene>
<keyword evidence="2" id="KW-1185">Reference proteome</keyword>
<dbReference type="Proteomes" id="UP000319817">
    <property type="component" value="Chromosome"/>
</dbReference>
<protein>
    <recommendedName>
        <fullName evidence="3">Helix-turn-helix domain protein</fullName>
    </recommendedName>
</protein>
<evidence type="ECO:0008006" key="3">
    <source>
        <dbReference type="Google" id="ProtNLM"/>
    </source>
</evidence>
<evidence type="ECO:0000313" key="1">
    <source>
        <dbReference type="EMBL" id="QDT11294.1"/>
    </source>
</evidence>